<dbReference type="EMBL" id="CAEX01004214">
    <property type="protein sequence ID" value="CCD19832.1"/>
    <property type="molecule type" value="Genomic_DNA"/>
</dbReference>
<accession>F9WQK4</accession>
<evidence type="ECO:0000256" key="1">
    <source>
        <dbReference type="SAM" id="MobiDB-lite"/>
    </source>
</evidence>
<proteinExistence type="predicted"/>
<sequence length="276" mass="30720">MLAPPPEHQQQPKRLRPYPAARASVDTLWPFPPQSLSFPTPRRETTNCAHKARHERRATVPHGFTATADVQGQQKERRIHRGSFRLLHDRRRKAQLNQCTDGRAPFGSSSSKADGMRLAALRAPPTNCSVMCERASYKNSRRKWAACRALRRRAREAVLPSKSAKCRSSTPLRIGTKHPRTSLFEENRQGRGQNHTKGTSFGTVFAPARQRQQAPLFSRTPAGSGATAGLCSEPGAPIAYTSPVCLSVVKWRQAPCLFGNHIFYRAGTHLLKNNAQ</sequence>
<protein>
    <submittedName>
        <fullName evidence="2">Uncharacterized protein</fullName>
    </submittedName>
</protein>
<dbReference type="AlphaFoldDB" id="F9WQK4"/>
<dbReference type="Proteomes" id="UP000009027">
    <property type="component" value="Unassembled WGS sequence"/>
</dbReference>
<evidence type="ECO:0000313" key="2">
    <source>
        <dbReference type="EMBL" id="CCD19832.1"/>
    </source>
</evidence>
<evidence type="ECO:0000313" key="3">
    <source>
        <dbReference type="Proteomes" id="UP000009027"/>
    </source>
</evidence>
<dbReference type="VEuPathDB" id="TriTrypDB:TvY486_0002360"/>
<organism evidence="2 3">
    <name type="scientific">Trypanosoma vivax (strain Y486)</name>
    <dbReference type="NCBI Taxonomy" id="1055687"/>
    <lineage>
        <taxon>Eukaryota</taxon>
        <taxon>Discoba</taxon>
        <taxon>Euglenozoa</taxon>
        <taxon>Kinetoplastea</taxon>
        <taxon>Metakinetoplastina</taxon>
        <taxon>Trypanosomatida</taxon>
        <taxon>Trypanosomatidae</taxon>
        <taxon>Trypanosoma</taxon>
        <taxon>Duttonella</taxon>
    </lineage>
</organism>
<reference evidence="2 3" key="1">
    <citation type="journal article" date="2012" name="Proc. Natl. Acad. Sci. U.S.A.">
        <title>Antigenic diversity is generated by distinct evolutionary mechanisms in African trypanosome species.</title>
        <authorList>
            <person name="Jackson A.P."/>
            <person name="Berry A."/>
            <person name="Aslett M."/>
            <person name="Allison H.C."/>
            <person name="Burton P."/>
            <person name="Vavrova-Anderson J."/>
            <person name="Brown R."/>
            <person name="Browne H."/>
            <person name="Corton N."/>
            <person name="Hauser H."/>
            <person name="Gamble J."/>
            <person name="Gilderthorp R."/>
            <person name="Marcello L."/>
            <person name="McQuillan J."/>
            <person name="Otto T.D."/>
            <person name="Quail M.A."/>
            <person name="Sanders M.J."/>
            <person name="van Tonder A."/>
            <person name="Ginger M.L."/>
            <person name="Field M.C."/>
            <person name="Barry J.D."/>
            <person name="Hertz-Fowler C."/>
            <person name="Berriman M."/>
        </authorList>
    </citation>
    <scope>NUCLEOTIDE SEQUENCE</scope>
    <source>
        <strain evidence="2 3">Y486</strain>
    </source>
</reference>
<gene>
    <name evidence="2" type="ORF">TvY486_0002360</name>
</gene>
<keyword evidence="3" id="KW-1185">Reference proteome</keyword>
<name>F9WQK4_TRYVY</name>
<feature type="region of interest" description="Disordered" evidence="1">
    <location>
        <begin position="1"/>
        <end position="21"/>
    </location>
</feature>